<dbReference type="Pfam" id="PF09388">
    <property type="entry name" value="SpoOE-like"/>
    <property type="match status" value="1"/>
</dbReference>
<dbReference type="AlphaFoldDB" id="A0A3M8DXQ8"/>
<dbReference type="GO" id="GO:0046983">
    <property type="term" value="F:protein dimerization activity"/>
    <property type="evidence" value="ECO:0007669"/>
    <property type="project" value="InterPro"/>
</dbReference>
<dbReference type="Proteomes" id="UP000271031">
    <property type="component" value="Unassembled WGS sequence"/>
</dbReference>
<keyword evidence="2" id="KW-1185">Reference proteome</keyword>
<sequence length="52" mass="6150">MMIEELLLKITNLKKDLIDIANLKESFTDTEVVKISQELDVVLNQFWNTRKQ</sequence>
<evidence type="ECO:0000313" key="1">
    <source>
        <dbReference type="EMBL" id="RNB92011.1"/>
    </source>
</evidence>
<dbReference type="SUPFAM" id="SSF140500">
    <property type="entry name" value="BAS1536-like"/>
    <property type="match status" value="1"/>
</dbReference>
<accession>A0A3M8DXQ8</accession>
<proteinExistence type="predicted"/>
<dbReference type="OrthoDB" id="2972613at2"/>
<organism evidence="1 2">
    <name type="scientific">Brevibacillus fluminis</name>
    <dbReference type="NCBI Taxonomy" id="511487"/>
    <lineage>
        <taxon>Bacteria</taxon>
        <taxon>Bacillati</taxon>
        <taxon>Bacillota</taxon>
        <taxon>Bacilli</taxon>
        <taxon>Bacillales</taxon>
        <taxon>Paenibacillaceae</taxon>
        <taxon>Brevibacillus</taxon>
    </lineage>
</organism>
<reference evidence="1 2" key="1">
    <citation type="submission" date="2018-10" db="EMBL/GenBank/DDBJ databases">
        <title>Phylogenomics of Brevibacillus.</title>
        <authorList>
            <person name="Dunlap C."/>
        </authorList>
    </citation>
    <scope>NUCLEOTIDE SEQUENCE [LARGE SCALE GENOMIC DNA]</scope>
    <source>
        <strain evidence="1 2">JCM 15716</strain>
    </source>
</reference>
<dbReference type="InterPro" id="IPR037208">
    <property type="entry name" value="Spo0E-like_sf"/>
</dbReference>
<dbReference type="InterPro" id="IPR018540">
    <property type="entry name" value="Spo0E-like"/>
</dbReference>
<dbReference type="InterPro" id="IPR036638">
    <property type="entry name" value="HLH_DNA-bd_sf"/>
</dbReference>
<dbReference type="Gene3D" id="4.10.280.10">
    <property type="entry name" value="Helix-loop-helix DNA-binding domain"/>
    <property type="match status" value="1"/>
</dbReference>
<comment type="caution">
    <text evidence="1">The sequence shown here is derived from an EMBL/GenBank/DDBJ whole genome shotgun (WGS) entry which is preliminary data.</text>
</comment>
<dbReference type="RefSeq" id="WP_122916673.1">
    <property type="nucleotide sequence ID" value="NZ_RHHQ01000004.1"/>
</dbReference>
<evidence type="ECO:0000313" key="2">
    <source>
        <dbReference type="Proteomes" id="UP000271031"/>
    </source>
</evidence>
<name>A0A3M8DXQ8_9BACL</name>
<dbReference type="GO" id="GO:0043937">
    <property type="term" value="P:regulation of sporulation"/>
    <property type="evidence" value="ECO:0007669"/>
    <property type="project" value="InterPro"/>
</dbReference>
<gene>
    <name evidence="1" type="ORF">EDM56_04470</name>
</gene>
<dbReference type="EMBL" id="RHHQ01000004">
    <property type="protein sequence ID" value="RNB92011.1"/>
    <property type="molecule type" value="Genomic_DNA"/>
</dbReference>
<protein>
    <submittedName>
        <fullName evidence="1">Aspartyl-phosphate phosphatase Spo0E family protein</fullName>
    </submittedName>
</protein>